<proteinExistence type="predicted"/>
<keyword evidence="2" id="KW-1185">Reference proteome</keyword>
<dbReference type="Gene3D" id="2.30.30.40">
    <property type="entry name" value="SH3 Domains"/>
    <property type="match status" value="1"/>
</dbReference>
<dbReference type="Proteomes" id="UP000184476">
    <property type="component" value="Unassembled WGS sequence"/>
</dbReference>
<evidence type="ECO:0000313" key="1">
    <source>
        <dbReference type="EMBL" id="SHF38218.1"/>
    </source>
</evidence>
<dbReference type="STRING" id="112248.SAMN05444392_1194"/>
<evidence type="ECO:0000313" key="2">
    <source>
        <dbReference type="Proteomes" id="UP000184476"/>
    </source>
</evidence>
<sequence length="455" mass="51244">MTKCHRFGLFLFCLILMGSILTGQIPNVYAGNQSPYSLIFVDELGDKYETLIRNEFYRVYPKLVATFNPNAPKIVKVKVDNSDPNKGGFYKFNEPDTIYLNMSKSLPDNKVPISQEMDQLNFRVFDHELAHLVQAYSPSTPIWIIEGMADYAMILLGDGMTDVSVPIHPEPKATFSSEIEKKKYKEAARFLIWAKNYKRSTIIEEINKYARQETVFKNFDQLWEEYFKHPVAIEKNPQCYAAGEKNCPDLTNGKGGSYSPLTKEPDGNNNAIVTKTTYLLKKPDVSDSITEVKAASAVQAICKTSGSPFLGDDSKIYHTWSYIKVGKMKGYIPAKYLTTKGFIPSCPKPSITPNTEIRHLVRSDSALYKKADQNSDILAYINKGTEVDIICVKPSKQDANGKQDNWYYVQVDKKKGYLSAESIKIIKGESYPGCKKNPVIPSELMKEEGKQGGGR</sequence>
<gene>
    <name evidence="1" type="ORF">SAMN05444392_1194</name>
</gene>
<dbReference type="EMBL" id="FQVL01000019">
    <property type="protein sequence ID" value="SHF38218.1"/>
    <property type="molecule type" value="Genomic_DNA"/>
</dbReference>
<organism evidence="1 2">
    <name type="scientific">Seinonella peptonophila</name>
    <dbReference type="NCBI Taxonomy" id="112248"/>
    <lineage>
        <taxon>Bacteria</taxon>
        <taxon>Bacillati</taxon>
        <taxon>Bacillota</taxon>
        <taxon>Bacilli</taxon>
        <taxon>Bacillales</taxon>
        <taxon>Thermoactinomycetaceae</taxon>
        <taxon>Seinonella</taxon>
    </lineage>
</organism>
<reference evidence="1 2" key="1">
    <citation type="submission" date="2016-11" db="EMBL/GenBank/DDBJ databases">
        <authorList>
            <person name="Jaros S."/>
            <person name="Januszkiewicz K."/>
            <person name="Wedrychowicz H."/>
        </authorList>
    </citation>
    <scope>NUCLEOTIDE SEQUENCE [LARGE SCALE GENOMIC DNA]</scope>
    <source>
        <strain evidence="1 2">DSM 44666</strain>
    </source>
</reference>
<dbReference type="RefSeq" id="WP_073158076.1">
    <property type="nucleotide sequence ID" value="NZ_FQVL01000019.1"/>
</dbReference>
<name>A0A1M5B6Y9_9BACL</name>
<accession>A0A1M5B6Y9</accession>
<protein>
    <submittedName>
        <fullName evidence="1">Peptidase</fullName>
    </submittedName>
</protein>
<dbReference type="AlphaFoldDB" id="A0A1M5B6Y9"/>
<dbReference type="OrthoDB" id="9809583at2"/>